<keyword evidence="4" id="KW-0539">Nucleus</keyword>
<evidence type="ECO:0000256" key="2">
    <source>
        <dbReference type="ARBA" id="ARBA00009556"/>
    </source>
</evidence>
<dbReference type="CTD" id="126382"/>
<name>A0A6P8S720_GEOSA</name>
<evidence type="ECO:0000256" key="1">
    <source>
        <dbReference type="ARBA" id="ARBA00004123"/>
    </source>
</evidence>
<dbReference type="GO" id="GO:0005634">
    <property type="term" value="C:nucleus"/>
    <property type="evidence" value="ECO:0007669"/>
    <property type="project" value="UniProtKB-SubCell"/>
</dbReference>
<sequence>MATAMGSLLNGEMVSRVSSVLNKDVKQFGKKYLFDGNEDTCWNSDQGTPQWILLEFPESVEVSQLHIQFQGGFTSRTCRLEGCTKNEALEKITDFYPEDNSALQRFSIPAKPLEKLRVIFKDSTDFFGRIIIYHLDVLGKKAVVI</sequence>
<dbReference type="Gene3D" id="2.60.120.260">
    <property type="entry name" value="Galactose-binding domain-like"/>
    <property type="match status" value="1"/>
</dbReference>
<dbReference type="RefSeq" id="XP_033812793.1">
    <property type="nucleotide sequence ID" value="XM_033956902.1"/>
</dbReference>
<dbReference type="FunCoup" id="A0A6P8S720">
    <property type="interactions" value="814"/>
</dbReference>
<evidence type="ECO:0000256" key="4">
    <source>
        <dbReference type="ARBA" id="ARBA00023242"/>
    </source>
</evidence>
<comment type="subcellular location">
    <subcellularLocation>
        <location evidence="1">Nucleus</location>
    </subcellularLocation>
</comment>
<comment type="function">
    <text evidence="5">May act as a repressor of nr2c2-mediated transactivation by suppressing the binding between nr2c2 and its response element in target genes.</text>
</comment>
<dbReference type="OrthoDB" id="10052260at2759"/>
<evidence type="ECO:0000256" key="5">
    <source>
        <dbReference type="ARBA" id="ARBA00058724"/>
    </source>
</evidence>
<dbReference type="KEGG" id="gsh:117365937"/>
<dbReference type="GeneID" id="117365937"/>
<dbReference type="Proteomes" id="UP000515159">
    <property type="component" value="Chromosome 8"/>
</dbReference>
<dbReference type="FunFam" id="2.60.120.260:FF:000070">
    <property type="entry name" value="Nuclear receptor 2C2-associated protein"/>
    <property type="match status" value="1"/>
</dbReference>
<dbReference type="AlphaFoldDB" id="A0A6P8S720"/>
<keyword evidence="8" id="KW-0675">Receptor</keyword>
<dbReference type="InParanoid" id="A0A6P8S720"/>
<evidence type="ECO:0000313" key="7">
    <source>
        <dbReference type="Proteomes" id="UP000515159"/>
    </source>
</evidence>
<evidence type="ECO:0000256" key="3">
    <source>
        <dbReference type="ARBA" id="ARBA00019956"/>
    </source>
</evidence>
<protein>
    <recommendedName>
        <fullName evidence="3">Nuclear receptor 2C2-associated protein</fullName>
    </recommendedName>
    <alternativeName>
        <fullName evidence="6">TR4 orphan receptor-associated 16 kDa protein homolog</fullName>
    </alternativeName>
</protein>
<proteinExistence type="inferred from homology"/>
<organism evidence="7 8">
    <name type="scientific">Geotrypetes seraphini</name>
    <name type="common">Gaboon caecilian</name>
    <name type="synonym">Caecilia seraphini</name>
    <dbReference type="NCBI Taxonomy" id="260995"/>
    <lineage>
        <taxon>Eukaryota</taxon>
        <taxon>Metazoa</taxon>
        <taxon>Chordata</taxon>
        <taxon>Craniata</taxon>
        <taxon>Vertebrata</taxon>
        <taxon>Euteleostomi</taxon>
        <taxon>Amphibia</taxon>
        <taxon>Gymnophiona</taxon>
        <taxon>Geotrypetes</taxon>
    </lineage>
</organism>
<dbReference type="SUPFAM" id="SSF49785">
    <property type="entry name" value="Galactose-binding domain-like"/>
    <property type="match status" value="1"/>
</dbReference>
<evidence type="ECO:0000256" key="6">
    <source>
        <dbReference type="ARBA" id="ARBA00081629"/>
    </source>
</evidence>
<evidence type="ECO:0000313" key="8">
    <source>
        <dbReference type="RefSeq" id="XP_033812793.1"/>
    </source>
</evidence>
<accession>A0A6P8S720</accession>
<comment type="similarity">
    <text evidence="2">Belongs to the NR2C2AP family.</text>
</comment>
<dbReference type="Pfam" id="PF22633">
    <property type="entry name" value="F5_F8_type_C_2"/>
    <property type="match status" value="1"/>
</dbReference>
<reference evidence="8" key="1">
    <citation type="submission" date="2025-08" db="UniProtKB">
        <authorList>
            <consortium name="RefSeq"/>
        </authorList>
    </citation>
    <scope>IDENTIFICATION</scope>
</reference>
<keyword evidence="7" id="KW-1185">Reference proteome</keyword>
<dbReference type="InterPro" id="IPR008979">
    <property type="entry name" value="Galactose-bd-like_sf"/>
</dbReference>
<gene>
    <name evidence="8" type="primary">NR2C2AP</name>
</gene>